<keyword evidence="1" id="KW-1133">Transmembrane helix</keyword>
<sequence>MDATVRFILSLSIGFAVIIGIVRFRRIDPSYYPFIYRVTVVLVVEILNRILTVTGHPDAFILVLNMFSFVDFFLFLWLFHNWGLFNRKRSTSITIAGIFFVIWLLENILLTGFIKHNMYFFILYAFALIFFSVNTFNKMVVHERSSIFRNPKFWICLGIIIFYSFFIVVVSTSLSMFVQSMSKAFRRELQSISVYSNLLVNLLYAVAILWIPRKKNFTSLF</sequence>
<feature type="transmembrane region" description="Helical" evidence="1">
    <location>
        <begin position="120"/>
        <end position="141"/>
    </location>
</feature>
<dbReference type="STRING" id="550983.A4R26_30460"/>
<evidence type="ECO:0000313" key="2">
    <source>
        <dbReference type="EMBL" id="OQP49850.1"/>
    </source>
</evidence>
<feature type="transmembrane region" description="Helical" evidence="1">
    <location>
        <begin position="194"/>
        <end position="211"/>
    </location>
</feature>
<comment type="caution">
    <text evidence="2">The sequence shown here is derived from an EMBL/GenBank/DDBJ whole genome shotgun (WGS) entry which is preliminary data.</text>
</comment>
<dbReference type="RefSeq" id="WP_081170107.1">
    <property type="nucleotide sequence ID" value="NZ_LWBP01000225.1"/>
</dbReference>
<dbReference type="OrthoDB" id="655674at2"/>
<name>A0A1V9EUM3_9BACT</name>
<feature type="transmembrane region" description="Helical" evidence="1">
    <location>
        <begin position="59"/>
        <end position="79"/>
    </location>
</feature>
<feature type="transmembrane region" description="Helical" evidence="1">
    <location>
        <begin position="91"/>
        <end position="114"/>
    </location>
</feature>
<feature type="transmembrane region" description="Helical" evidence="1">
    <location>
        <begin position="34"/>
        <end position="53"/>
    </location>
</feature>
<keyword evidence="1" id="KW-0812">Transmembrane</keyword>
<keyword evidence="3" id="KW-1185">Reference proteome</keyword>
<protein>
    <submittedName>
        <fullName evidence="2">Uncharacterized protein</fullName>
    </submittedName>
</protein>
<reference evidence="3" key="1">
    <citation type="submission" date="2016-04" db="EMBL/GenBank/DDBJ databases">
        <authorList>
            <person name="Chen L."/>
            <person name="Zhuang W."/>
            <person name="Wang G."/>
        </authorList>
    </citation>
    <scope>NUCLEOTIDE SEQUENCE [LARGE SCALE GENOMIC DNA]</scope>
    <source>
        <strain evidence="3">208</strain>
    </source>
</reference>
<dbReference type="AlphaFoldDB" id="A0A1V9EUM3"/>
<feature type="transmembrane region" description="Helical" evidence="1">
    <location>
        <begin position="6"/>
        <end position="22"/>
    </location>
</feature>
<dbReference type="Proteomes" id="UP000192276">
    <property type="component" value="Unassembled WGS sequence"/>
</dbReference>
<evidence type="ECO:0000313" key="3">
    <source>
        <dbReference type="Proteomes" id="UP000192276"/>
    </source>
</evidence>
<proteinExistence type="predicted"/>
<dbReference type="EMBL" id="LWBP01000225">
    <property type="protein sequence ID" value="OQP49850.1"/>
    <property type="molecule type" value="Genomic_DNA"/>
</dbReference>
<keyword evidence="1" id="KW-0472">Membrane</keyword>
<evidence type="ECO:0000256" key="1">
    <source>
        <dbReference type="SAM" id="Phobius"/>
    </source>
</evidence>
<accession>A0A1V9EUM3</accession>
<gene>
    <name evidence="2" type="ORF">A4R26_30460</name>
</gene>
<organism evidence="2 3">
    <name type="scientific">Niastella populi</name>
    <dbReference type="NCBI Taxonomy" id="550983"/>
    <lineage>
        <taxon>Bacteria</taxon>
        <taxon>Pseudomonadati</taxon>
        <taxon>Bacteroidota</taxon>
        <taxon>Chitinophagia</taxon>
        <taxon>Chitinophagales</taxon>
        <taxon>Chitinophagaceae</taxon>
        <taxon>Niastella</taxon>
    </lineage>
</organism>
<feature type="transmembrane region" description="Helical" evidence="1">
    <location>
        <begin position="153"/>
        <end position="174"/>
    </location>
</feature>